<reference evidence="2 3" key="1">
    <citation type="submission" date="2024-05" db="EMBL/GenBank/DDBJ databases">
        <title>Genome sequencing and assembly of Indian major carp, Cirrhinus mrigala (Hamilton, 1822).</title>
        <authorList>
            <person name="Mohindra V."/>
            <person name="Chowdhury L.M."/>
            <person name="Lal K."/>
            <person name="Jena J.K."/>
        </authorList>
    </citation>
    <scope>NUCLEOTIDE SEQUENCE [LARGE SCALE GENOMIC DNA]</scope>
    <source>
        <strain evidence="2">CM1030</strain>
        <tissue evidence="2">Blood</tissue>
    </source>
</reference>
<gene>
    <name evidence="2" type="ORF">M9458_058220</name>
</gene>
<sequence length="237" mass="26582">MFGATHVLAVDGYSSNIVAHSTMPVKNNLVIYEEIYRPAVVKHSMWDQVRVDHGREFFLCLYVQEKLSQYRLSQPQQATISPNHINKEPSSGKVVARGEQPCELPPETGSGAPTRPRGCEHGGQPNKILHIKPDISRRGIPNELAANRCRAEVSEELLPCASVVANLYEQELGSSLTWVSTFGTDPFSSEEDRCHAEEIFAEMYPDISLLFNHVVNNDYAPFQDALISLIRLTERYV</sequence>
<dbReference type="AlphaFoldDB" id="A0ABD0MCR3"/>
<protein>
    <submittedName>
        <fullName evidence="2">Uncharacterized protein</fullName>
    </submittedName>
</protein>
<comment type="caution">
    <text evidence="2">The sequence shown here is derived from an EMBL/GenBank/DDBJ whole genome shotgun (WGS) entry which is preliminary data.</text>
</comment>
<proteinExistence type="predicted"/>
<accession>A0ABD0MCR3</accession>
<feature type="region of interest" description="Disordered" evidence="1">
    <location>
        <begin position="80"/>
        <end position="125"/>
    </location>
</feature>
<organism evidence="2 3">
    <name type="scientific">Cirrhinus mrigala</name>
    <name type="common">Mrigala</name>
    <dbReference type="NCBI Taxonomy" id="683832"/>
    <lineage>
        <taxon>Eukaryota</taxon>
        <taxon>Metazoa</taxon>
        <taxon>Chordata</taxon>
        <taxon>Craniata</taxon>
        <taxon>Vertebrata</taxon>
        <taxon>Euteleostomi</taxon>
        <taxon>Actinopterygii</taxon>
        <taxon>Neopterygii</taxon>
        <taxon>Teleostei</taxon>
        <taxon>Ostariophysi</taxon>
        <taxon>Cypriniformes</taxon>
        <taxon>Cyprinidae</taxon>
        <taxon>Labeoninae</taxon>
        <taxon>Labeonini</taxon>
        <taxon>Cirrhinus</taxon>
    </lineage>
</organism>
<keyword evidence="3" id="KW-1185">Reference proteome</keyword>
<dbReference type="EMBL" id="JAMKFB020000915">
    <property type="protein sequence ID" value="KAL0146589.1"/>
    <property type="molecule type" value="Genomic_DNA"/>
</dbReference>
<name>A0ABD0MCR3_CIRMR</name>
<dbReference type="Proteomes" id="UP001529510">
    <property type="component" value="Unassembled WGS sequence"/>
</dbReference>
<evidence type="ECO:0000313" key="2">
    <source>
        <dbReference type="EMBL" id="KAL0146589.1"/>
    </source>
</evidence>
<evidence type="ECO:0000313" key="3">
    <source>
        <dbReference type="Proteomes" id="UP001529510"/>
    </source>
</evidence>
<evidence type="ECO:0000256" key="1">
    <source>
        <dbReference type="SAM" id="MobiDB-lite"/>
    </source>
</evidence>